<feature type="region of interest" description="Disordered" evidence="1">
    <location>
        <begin position="162"/>
        <end position="183"/>
    </location>
</feature>
<evidence type="ECO:0000256" key="1">
    <source>
        <dbReference type="SAM" id="MobiDB-lite"/>
    </source>
</evidence>
<accession>A0A165G9F7</accession>
<proteinExistence type="predicted"/>
<feature type="compositionally biased region" description="Low complexity" evidence="1">
    <location>
        <begin position="389"/>
        <end position="404"/>
    </location>
</feature>
<organism evidence="2 3">
    <name type="scientific">Exidia glandulosa HHB12029</name>
    <dbReference type="NCBI Taxonomy" id="1314781"/>
    <lineage>
        <taxon>Eukaryota</taxon>
        <taxon>Fungi</taxon>
        <taxon>Dikarya</taxon>
        <taxon>Basidiomycota</taxon>
        <taxon>Agaricomycotina</taxon>
        <taxon>Agaricomycetes</taxon>
        <taxon>Auriculariales</taxon>
        <taxon>Exidiaceae</taxon>
        <taxon>Exidia</taxon>
    </lineage>
</organism>
<evidence type="ECO:0000313" key="2">
    <source>
        <dbReference type="EMBL" id="KZV90184.1"/>
    </source>
</evidence>
<dbReference type="InParanoid" id="A0A165G9F7"/>
<feature type="region of interest" description="Disordered" evidence="1">
    <location>
        <begin position="223"/>
        <end position="251"/>
    </location>
</feature>
<protein>
    <submittedName>
        <fullName evidence="2">Uncharacterized protein</fullName>
    </submittedName>
</protein>
<dbReference type="EMBL" id="KV426055">
    <property type="protein sequence ID" value="KZV90184.1"/>
    <property type="molecule type" value="Genomic_DNA"/>
</dbReference>
<evidence type="ECO:0000313" key="3">
    <source>
        <dbReference type="Proteomes" id="UP000077266"/>
    </source>
</evidence>
<dbReference type="AlphaFoldDB" id="A0A165G9F7"/>
<feature type="region of interest" description="Disordered" evidence="1">
    <location>
        <begin position="365"/>
        <end position="404"/>
    </location>
</feature>
<feature type="compositionally biased region" description="Basic and acidic residues" evidence="1">
    <location>
        <begin position="368"/>
        <end position="388"/>
    </location>
</feature>
<reference evidence="2 3" key="1">
    <citation type="journal article" date="2016" name="Mol. Biol. Evol.">
        <title>Comparative Genomics of Early-Diverging Mushroom-Forming Fungi Provides Insights into the Origins of Lignocellulose Decay Capabilities.</title>
        <authorList>
            <person name="Nagy L.G."/>
            <person name="Riley R."/>
            <person name="Tritt A."/>
            <person name="Adam C."/>
            <person name="Daum C."/>
            <person name="Floudas D."/>
            <person name="Sun H."/>
            <person name="Yadav J.S."/>
            <person name="Pangilinan J."/>
            <person name="Larsson K.H."/>
            <person name="Matsuura K."/>
            <person name="Barry K."/>
            <person name="Labutti K."/>
            <person name="Kuo R."/>
            <person name="Ohm R.A."/>
            <person name="Bhattacharya S.S."/>
            <person name="Shirouzu T."/>
            <person name="Yoshinaga Y."/>
            <person name="Martin F.M."/>
            <person name="Grigoriev I.V."/>
            <person name="Hibbett D.S."/>
        </authorList>
    </citation>
    <scope>NUCLEOTIDE SEQUENCE [LARGE SCALE GENOMIC DNA]</scope>
    <source>
        <strain evidence="2 3">HHB12029</strain>
    </source>
</reference>
<name>A0A165G9F7_EXIGL</name>
<feature type="compositionally biased region" description="Low complexity" evidence="1">
    <location>
        <begin position="226"/>
        <end position="240"/>
    </location>
</feature>
<keyword evidence="3" id="KW-1185">Reference proteome</keyword>
<gene>
    <name evidence="2" type="ORF">EXIGLDRAFT_720655</name>
</gene>
<sequence length="434" mass="46634">MDAVEEPMMTTELIELGDVVVVSLDPVASVAPLDDAEATAAASEIPRRKFLAIVNVYTDFDVRVPGYVTPLALKFFAVGRGLPEVAGASVPLAAGLAHPNSRAPVELALPSQFSDCYVHTLQVFKARVQRIYPANPSGIRLSRQQHGALDKALSEDLFAQAEPRQHQIGEPSRIPLEDEDPDEPYVYDLESEFFVSDAVAPGDQPRDRVDDYQTQPAAIPHANDEAAAPSPHTAPSAAQPVASDQAPAPQTGDLRAANLAQHNAALMQDEDDPTADFPDMVISLDLWLDLGTADEIGSPRELIDHIARLNKIEHDWAHRKMRAILAAQPGTSNWLANVAPGGLVPEGDANRDGDPAVVPEDVLSPEDAIEHRMEKDKVAGDGDSDTRSRTSSISPAPAGPRSPAGRLVSLLRTFSTRIRTGLKSWLCLAPKTAD</sequence>
<dbReference type="Proteomes" id="UP000077266">
    <property type="component" value="Unassembled WGS sequence"/>
</dbReference>